<evidence type="ECO:0000256" key="3">
    <source>
        <dbReference type="ARBA" id="ARBA00022845"/>
    </source>
</evidence>
<evidence type="ECO:0000256" key="2">
    <source>
        <dbReference type="ARBA" id="ARBA00022491"/>
    </source>
</evidence>
<dbReference type="SUPFAM" id="SSF117130">
    <property type="entry name" value="CsrA-like"/>
    <property type="match status" value="1"/>
</dbReference>
<keyword evidence="5" id="KW-1005">Bacterial flagellum biogenesis</keyword>
<keyword evidence="1 5" id="KW-0963">Cytoplasm</keyword>
<dbReference type="NCBIfam" id="TIGR00202">
    <property type="entry name" value="csrA"/>
    <property type="match status" value="1"/>
</dbReference>
<dbReference type="RefSeq" id="WP_002774103.1">
    <property type="nucleotide sequence ID" value="NZ_JQDG01000017.1"/>
</dbReference>
<dbReference type="GO" id="GO:0005829">
    <property type="term" value="C:cytosol"/>
    <property type="evidence" value="ECO:0007669"/>
    <property type="project" value="TreeGrafter"/>
</dbReference>
<name>A0A833H583_9LEPT</name>
<comment type="caution">
    <text evidence="7">The sequence shown here is derived from an EMBL/GenBank/DDBJ whole genome shotgun (WGS) entry which is preliminary data.</text>
</comment>
<dbReference type="Proteomes" id="UP000460298">
    <property type="component" value="Unassembled WGS sequence"/>
</dbReference>
<dbReference type="AlphaFoldDB" id="A0A833H583"/>
<gene>
    <name evidence="5 7" type="primary">csrA</name>
    <name evidence="7" type="ORF">F9K24_00855</name>
</gene>
<dbReference type="HAMAP" id="MF_00167">
    <property type="entry name" value="CsrA"/>
    <property type="match status" value="1"/>
</dbReference>
<dbReference type="Pfam" id="PF02599">
    <property type="entry name" value="CsrA"/>
    <property type="match status" value="1"/>
</dbReference>
<keyword evidence="4 5" id="KW-0694">RNA-binding</keyword>
<dbReference type="GO" id="GO:0044781">
    <property type="term" value="P:bacterial-type flagellum organization"/>
    <property type="evidence" value="ECO:0007669"/>
    <property type="project" value="UniProtKB-KW"/>
</dbReference>
<dbReference type="FunFam" id="2.60.40.4380:FF:000002">
    <property type="entry name" value="Translational regulator CsrA"/>
    <property type="match status" value="1"/>
</dbReference>
<dbReference type="Gene3D" id="2.60.40.4380">
    <property type="entry name" value="Translational regulator CsrA"/>
    <property type="match status" value="1"/>
</dbReference>
<dbReference type="GO" id="GO:0048027">
    <property type="term" value="F:mRNA 5'-UTR binding"/>
    <property type="evidence" value="ECO:0007669"/>
    <property type="project" value="UniProtKB-UniRule"/>
</dbReference>
<dbReference type="OrthoDB" id="9809061at2"/>
<comment type="similarity">
    <text evidence="5">Belongs to the CsrA/RsmA family.</text>
</comment>
<protein>
    <recommendedName>
        <fullName evidence="5">Translational regulator CsrA</fullName>
    </recommendedName>
</protein>
<evidence type="ECO:0000256" key="4">
    <source>
        <dbReference type="ARBA" id="ARBA00022884"/>
    </source>
</evidence>
<dbReference type="EMBL" id="WBUI01000001">
    <property type="protein sequence ID" value="KAB2935309.1"/>
    <property type="molecule type" value="Genomic_DNA"/>
</dbReference>
<dbReference type="InterPro" id="IPR003751">
    <property type="entry name" value="CsrA"/>
</dbReference>
<comment type="subunit">
    <text evidence="5">Homodimer; the beta-strands of each monomer intercalate to form a hydrophobic core, while the alpha-helices form wings that extend away from the core.</text>
</comment>
<evidence type="ECO:0000256" key="6">
    <source>
        <dbReference type="SAM" id="MobiDB-lite"/>
    </source>
</evidence>
<dbReference type="GO" id="GO:0045947">
    <property type="term" value="P:negative regulation of translational initiation"/>
    <property type="evidence" value="ECO:0007669"/>
    <property type="project" value="UniProtKB-UniRule"/>
</dbReference>
<feature type="region of interest" description="Disordered" evidence="6">
    <location>
        <begin position="53"/>
        <end position="80"/>
    </location>
</feature>
<dbReference type="PANTHER" id="PTHR34984:SF1">
    <property type="entry name" value="CARBON STORAGE REGULATOR"/>
    <property type="match status" value="1"/>
</dbReference>
<evidence type="ECO:0000256" key="5">
    <source>
        <dbReference type="HAMAP-Rule" id="MF_00167"/>
    </source>
</evidence>
<dbReference type="PANTHER" id="PTHR34984">
    <property type="entry name" value="CARBON STORAGE REGULATOR"/>
    <property type="match status" value="1"/>
</dbReference>
<keyword evidence="3 5" id="KW-0810">Translation regulation</keyword>
<dbReference type="NCBIfam" id="NF002469">
    <property type="entry name" value="PRK01712.1"/>
    <property type="match status" value="1"/>
</dbReference>
<dbReference type="GO" id="GO:1902208">
    <property type="term" value="P:regulation of bacterial-type flagellum assembly"/>
    <property type="evidence" value="ECO:0007669"/>
    <property type="project" value="UniProtKB-UniRule"/>
</dbReference>
<evidence type="ECO:0000313" key="8">
    <source>
        <dbReference type="Proteomes" id="UP000460298"/>
    </source>
</evidence>
<accession>A0A833H583</accession>
<dbReference type="GO" id="GO:0006402">
    <property type="term" value="P:mRNA catabolic process"/>
    <property type="evidence" value="ECO:0007669"/>
    <property type="project" value="InterPro"/>
</dbReference>
<sequence length="80" mass="8963">MLILARKLNESIMIGDDVEIVVVEIKGDQVKLGIRAPRNVAVHRTEIYKEIRDQNTRAAETPAPESLDSLASLIKKKKPK</sequence>
<keyword evidence="2 5" id="KW-0678">Repressor</keyword>
<evidence type="ECO:0000256" key="1">
    <source>
        <dbReference type="ARBA" id="ARBA00022490"/>
    </source>
</evidence>
<evidence type="ECO:0000313" key="7">
    <source>
        <dbReference type="EMBL" id="KAB2935309.1"/>
    </source>
</evidence>
<reference evidence="7 8" key="1">
    <citation type="submission" date="2019-10" db="EMBL/GenBank/DDBJ databases">
        <title>Extracellular Electron Transfer in a Candidatus Methanoperedens spp. Enrichment Culture.</title>
        <authorList>
            <person name="Berger S."/>
            <person name="Rangel Shaw D."/>
            <person name="Berben T."/>
            <person name="In 'T Zandt M."/>
            <person name="Frank J."/>
            <person name="Reimann J."/>
            <person name="Jetten M.S.M."/>
            <person name="Welte C.U."/>
        </authorList>
    </citation>
    <scope>NUCLEOTIDE SEQUENCE [LARGE SCALE GENOMIC DNA]</scope>
    <source>
        <strain evidence="7">SB12</strain>
    </source>
</reference>
<organism evidence="7 8">
    <name type="scientific">Leptonema illini</name>
    <dbReference type="NCBI Taxonomy" id="183"/>
    <lineage>
        <taxon>Bacteria</taxon>
        <taxon>Pseudomonadati</taxon>
        <taxon>Spirochaetota</taxon>
        <taxon>Spirochaetia</taxon>
        <taxon>Leptospirales</taxon>
        <taxon>Leptospiraceae</taxon>
        <taxon>Leptonema</taxon>
    </lineage>
</organism>
<proteinExistence type="inferred from homology"/>
<dbReference type="InterPro" id="IPR036107">
    <property type="entry name" value="CsrA_sf"/>
</dbReference>
<comment type="function">
    <text evidence="5">A translational regulator that binds mRNA to regulate translation initiation and/or mRNA stability. Usually binds in the 5'-UTR at or near the Shine-Dalgarno sequence preventing ribosome-binding, thus repressing translation. Its main target seems to be the major flagellin gene, while its function is anatagonized by FliW.</text>
</comment>
<dbReference type="GO" id="GO:0006109">
    <property type="term" value="P:regulation of carbohydrate metabolic process"/>
    <property type="evidence" value="ECO:0007669"/>
    <property type="project" value="InterPro"/>
</dbReference>
<comment type="subcellular location">
    <subcellularLocation>
        <location evidence="5">Cytoplasm</location>
    </subcellularLocation>
</comment>